<dbReference type="PANTHER" id="PTHR13683">
    <property type="entry name" value="ASPARTYL PROTEASES"/>
    <property type="match status" value="1"/>
</dbReference>
<evidence type="ECO:0000259" key="3">
    <source>
        <dbReference type="Pfam" id="PF14543"/>
    </source>
</evidence>
<dbReference type="SUPFAM" id="SSF50630">
    <property type="entry name" value="Acid proteases"/>
    <property type="match status" value="1"/>
</dbReference>
<dbReference type="InterPro" id="IPR021109">
    <property type="entry name" value="Peptidase_aspartic_dom_sf"/>
</dbReference>
<keyword evidence="5" id="KW-1185">Reference proteome</keyword>
<dbReference type="GO" id="GO:0006508">
    <property type="term" value="P:proteolysis"/>
    <property type="evidence" value="ECO:0007669"/>
    <property type="project" value="InterPro"/>
</dbReference>
<dbReference type="EMBL" id="BJWL01000027">
    <property type="protein sequence ID" value="GFZ18588.1"/>
    <property type="molecule type" value="Genomic_DNA"/>
</dbReference>
<name>A0A7J0H6E1_9ERIC</name>
<protein>
    <recommendedName>
        <fullName evidence="3">Xylanase inhibitor N-terminal domain-containing protein</fullName>
    </recommendedName>
</protein>
<dbReference type="AlphaFoldDB" id="A0A7J0H6E1"/>
<feature type="compositionally biased region" description="Polar residues" evidence="2">
    <location>
        <begin position="256"/>
        <end position="267"/>
    </location>
</feature>
<dbReference type="OrthoDB" id="2747330at2759"/>
<dbReference type="Pfam" id="PF14543">
    <property type="entry name" value="TAXi_N"/>
    <property type="match status" value="1"/>
</dbReference>
<dbReference type="Gene3D" id="2.40.70.10">
    <property type="entry name" value="Acid Proteases"/>
    <property type="match status" value="1"/>
</dbReference>
<dbReference type="Proteomes" id="UP000585474">
    <property type="component" value="Unassembled WGS sequence"/>
</dbReference>
<evidence type="ECO:0000256" key="2">
    <source>
        <dbReference type="SAM" id="MobiDB-lite"/>
    </source>
</evidence>
<accession>A0A7J0H6E1</accession>
<dbReference type="InterPro" id="IPR001461">
    <property type="entry name" value="Aspartic_peptidase_A1"/>
</dbReference>
<sequence length="284" mass="30699">MESLEMEILSTLPRPRARRRHYFNSDQLNEYSDGGSGELSEYFTPHQNEYRPSTSTTSKHLSCSHQLCQLGPNCQNLKQPCPYIVNYYAEDASSSGFRVEDTLHLAGNDDKSNTSLQASVIIGWGRKQSGGYLDGVAPGGLMGLGLGEISVPNFLARAGLVHKLEALADSATSFTFPPKEAYERVAEETSKCYKELAMKDTLGSTAINPGQDLSDGQRLPLSPTKTSPQNPLPTTEQQSATSGNAITPAVAGRTPSKPSATSTNNAWTMDGVPKHGGFRESLRL</sequence>
<comment type="similarity">
    <text evidence="1">Belongs to the peptidase A1 family.</text>
</comment>
<evidence type="ECO:0000256" key="1">
    <source>
        <dbReference type="ARBA" id="ARBA00007447"/>
    </source>
</evidence>
<feature type="region of interest" description="Disordered" evidence="2">
    <location>
        <begin position="204"/>
        <end position="284"/>
    </location>
</feature>
<gene>
    <name evidence="4" type="ORF">Acr_27g0003270</name>
</gene>
<dbReference type="InterPro" id="IPR032861">
    <property type="entry name" value="TAXi_N"/>
</dbReference>
<evidence type="ECO:0000313" key="4">
    <source>
        <dbReference type="EMBL" id="GFZ18588.1"/>
    </source>
</evidence>
<dbReference type="PANTHER" id="PTHR13683:SF743">
    <property type="entry name" value="ASPARTIC PROTEINASE-LIKE PROTEIN 1"/>
    <property type="match status" value="1"/>
</dbReference>
<comment type="caution">
    <text evidence="4">The sequence shown here is derived from an EMBL/GenBank/DDBJ whole genome shotgun (WGS) entry which is preliminary data.</text>
</comment>
<evidence type="ECO:0000313" key="5">
    <source>
        <dbReference type="Proteomes" id="UP000585474"/>
    </source>
</evidence>
<proteinExistence type="inferred from homology"/>
<reference evidence="4 5" key="1">
    <citation type="submission" date="2019-07" db="EMBL/GenBank/DDBJ databases">
        <title>De Novo Assembly of kiwifruit Actinidia rufa.</title>
        <authorList>
            <person name="Sugita-Konishi S."/>
            <person name="Sato K."/>
            <person name="Mori E."/>
            <person name="Abe Y."/>
            <person name="Kisaki G."/>
            <person name="Hamano K."/>
            <person name="Suezawa K."/>
            <person name="Otani M."/>
            <person name="Fukuda T."/>
            <person name="Manabe T."/>
            <person name="Gomi K."/>
            <person name="Tabuchi M."/>
            <person name="Akimitsu K."/>
            <person name="Kataoka I."/>
        </authorList>
    </citation>
    <scope>NUCLEOTIDE SEQUENCE [LARGE SCALE GENOMIC DNA]</scope>
    <source>
        <strain evidence="5">cv. Fuchu</strain>
    </source>
</reference>
<dbReference type="GO" id="GO:0004190">
    <property type="term" value="F:aspartic-type endopeptidase activity"/>
    <property type="evidence" value="ECO:0007669"/>
    <property type="project" value="InterPro"/>
</dbReference>
<feature type="domain" description="Xylanase inhibitor N-terminal" evidence="3">
    <location>
        <begin position="46"/>
        <end position="160"/>
    </location>
</feature>
<feature type="compositionally biased region" description="Polar residues" evidence="2">
    <location>
        <begin position="223"/>
        <end position="245"/>
    </location>
</feature>
<organism evidence="4 5">
    <name type="scientific">Actinidia rufa</name>
    <dbReference type="NCBI Taxonomy" id="165716"/>
    <lineage>
        <taxon>Eukaryota</taxon>
        <taxon>Viridiplantae</taxon>
        <taxon>Streptophyta</taxon>
        <taxon>Embryophyta</taxon>
        <taxon>Tracheophyta</taxon>
        <taxon>Spermatophyta</taxon>
        <taxon>Magnoliopsida</taxon>
        <taxon>eudicotyledons</taxon>
        <taxon>Gunneridae</taxon>
        <taxon>Pentapetalae</taxon>
        <taxon>asterids</taxon>
        <taxon>Ericales</taxon>
        <taxon>Actinidiaceae</taxon>
        <taxon>Actinidia</taxon>
    </lineage>
</organism>